<dbReference type="EMBL" id="AP018694">
    <property type="protein sequence ID" value="BBE16266.1"/>
    <property type="molecule type" value="Genomic_DNA"/>
</dbReference>
<gene>
    <name evidence="1" type="ORF">AQPE_0403</name>
</gene>
<protein>
    <submittedName>
        <fullName evidence="1">Conjugative transposon mobilization protein BF0132</fullName>
    </submittedName>
</protein>
<dbReference type="Proteomes" id="UP001193389">
    <property type="component" value="Chromosome"/>
</dbReference>
<dbReference type="KEGG" id="anf:AQPE_0403"/>
<name>A0A5K7S415_9BACT</name>
<proteinExistence type="predicted"/>
<dbReference type="RefSeq" id="WP_318349353.1">
    <property type="nucleotide sequence ID" value="NZ_AP018694.1"/>
</dbReference>
<accession>A0A5K7S415</accession>
<evidence type="ECO:0000313" key="2">
    <source>
        <dbReference type="Proteomes" id="UP001193389"/>
    </source>
</evidence>
<keyword evidence="2" id="KW-1185">Reference proteome</keyword>
<sequence>MVTVIKTGNSIHRIFNYNENKVKEGVAECMGAGNYPIDSDKMSLSIKLNRFLKQIELNENVKRNSVHIL</sequence>
<reference evidence="1" key="1">
    <citation type="journal article" date="2020" name="Int. J. Syst. Evol. Microbiol.">
        <title>Aquipluma nitroreducens gen. nov. sp. nov., a novel facultatively anaerobic bacterium isolated from a freshwater lake.</title>
        <authorList>
            <person name="Watanabe M."/>
            <person name="Kojima H."/>
            <person name="Fukui M."/>
        </authorList>
    </citation>
    <scope>NUCLEOTIDE SEQUENCE</scope>
    <source>
        <strain evidence="1">MeG22</strain>
    </source>
</reference>
<organism evidence="1 2">
    <name type="scientific">Aquipluma nitroreducens</name>
    <dbReference type="NCBI Taxonomy" id="2010828"/>
    <lineage>
        <taxon>Bacteria</taxon>
        <taxon>Pseudomonadati</taxon>
        <taxon>Bacteroidota</taxon>
        <taxon>Bacteroidia</taxon>
        <taxon>Marinilabiliales</taxon>
        <taxon>Prolixibacteraceae</taxon>
        <taxon>Aquipluma</taxon>
    </lineage>
</organism>
<dbReference type="AlphaFoldDB" id="A0A5K7S415"/>
<evidence type="ECO:0000313" key="1">
    <source>
        <dbReference type="EMBL" id="BBE16266.1"/>
    </source>
</evidence>